<dbReference type="PANTHER" id="PTHR12886:SF0">
    <property type="entry name" value="GPI MANNOSYLTRANSFERASE 1"/>
    <property type="match status" value="1"/>
</dbReference>
<dbReference type="InterPro" id="IPR007704">
    <property type="entry name" value="PIG-M"/>
</dbReference>
<dbReference type="EMBL" id="LMYN01000008">
    <property type="protein sequence ID" value="KSA03536.1"/>
    <property type="molecule type" value="Genomic_DNA"/>
</dbReference>
<evidence type="ECO:0000256" key="1">
    <source>
        <dbReference type="ARBA" id="ARBA00004477"/>
    </source>
</evidence>
<evidence type="ECO:0000256" key="13">
    <source>
        <dbReference type="RuleBase" id="RU365064"/>
    </source>
</evidence>
<dbReference type="RefSeq" id="XP_015469638.1">
    <property type="nucleotide sequence ID" value="XM_015609505.1"/>
</dbReference>
<dbReference type="GO" id="GO:1990529">
    <property type="term" value="C:glycosylphosphatidylinositol-mannosyltransferase I complex"/>
    <property type="evidence" value="ECO:0007669"/>
    <property type="project" value="TreeGrafter"/>
</dbReference>
<feature type="transmembrane region" description="Helical" evidence="13">
    <location>
        <begin position="315"/>
        <end position="335"/>
    </location>
</feature>
<feature type="transmembrane region" description="Helical" evidence="13">
    <location>
        <begin position="355"/>
        <end position="374"/>
    </location>
</feature>
<dbReference type="Pfam" id="PF05007">
    <property type="entry name" value="Mannosyl_trans"/>
    <property type="match status" value="1"/>
</dbReference>
<keyword evidence="9 13" id="KW-0256">Endoplasmic reticulum</keyword>
<keyword evidence="10 13" id="KW-1133">Transmembrane helix</keyword>
<dbReference type="EC" id="2.4.1.-" evidence="13"/>
<evidence type="ECO:0000256" key="10">
    <source>
        <dbReference type="ARBA" id="ARBA00022989"/>
    </source>
</evidence>
<proteinExistence type="inferred from homology"/>
<protein>
    <recommendedName>
        <fullName evidence="4 13">GPI mannosyltransferase 1</fullName>
        <ecNumber evidence="13">2.4.1.-</ecNumber>
    </recommendedName>
    <alternativeName>
        <fullName evidence="13">GPI mannosyltransferase I</fullName>
    </alternativeName>
</protein>
<feature type="transmembrane region" description="Helical" evidence="13">
    <location>
        <begin position="285"/>
        <end position="303"/>
    </location>
</feature>
<dbReference type="UniPathway" id="UPA00196"/>
<sequence length="414" mass="47710">MLQLSISHIVVLSLLIRIGFFVFGLYQDKYMTVKYTDIDYVVFSDAAKYVYEGYSPYSRETYRYTPLLAWMLIPTCWGGQWENFGKYIFMISDLITGIIILRLLSGISIAGKKLTMNKVIILSSIWLLNPMVITISTRGSSESVLTVMIMLSLYYLIIKKSIIASGFWLGLSIHFKIYPVIYLPSIMLYLATSGTPFIDLPIVKWVNRTNVKFLITTIATVGVFSGIMYSIYGFEFLYNSYLYHLIRIDHRHNFSVFNVALYYKSALSEITESSLNFYSGNTEKFVMLPQLSISALILPLLFARRDLISCIFIQTFAFVTFNKVITSQYFIWFLIFLPHYLARSKLCSQSQILKGILALLLWVISQGSWLYFAYQLEFLGISTFDNGLIFSSCFFYLSNCWILSVFIDDLNNVS</sequence>
<comment type="function">
    <text evidence="12 13">Mannosyltransferase involved in glycosylphosphatidylinositol-anchor biosynthesis. Transfers the first alpha-1,4-mannose to GlcN-acyl-PI during GPI precursor assembly. Required for cell wall integrity.</text>
</comment>
<feature type="transmembrane region" description="Helical" evidence="13">
    <location>
        <begin position="116"/>
        <end position="133"/>
    </location>
</feature>
<organism evidence="14 15">
    <name type="scientific">Debaryomyces fabryi</name>
    <dbReference type="NCBI Taxonomy" id="58627"/>
    <lineage>
        <taxon>Eukaryota</taxon>
        <taxon>Fungi</taxon>
        <taxon>Dikarya</taxon>
        <taxon>Ascomycota</taxon>
        <taxon>Saccharomycotina</taxon>
        <taxon>Pichiomycetes</taxon>
        <taxon>Debaryomycetaceae</taxon>
        <taxon>Debaryomyces</taxon>
    </lineage>
</organism>
<evidence type="ECO:0000256" key="6">
    <source>
        <dbReference type="ARBA" id="ARBA00022676"/>
    </source>
</evidence>
<evidence type="ECO:0000256" key="3">
    <source>
        <dbReference type="ARBA" id="ARBA00011071"/>
    </source>
</evidence>
<dbReference type="GO" id="GO:0051751">
    <property type="term" value="F:alpha-1,4-mannosyltransferase activity"/>
    <property type="evidence" value="ECO:0007669"/>
    <property type="project" value="InterPro"/>
</dbReference>
<dbReference type="PANTHER" id="PTHR12886">
    <property type="entry name" value="PIG-M MANNOSYLTRANSFERASE"/>
    <property type="match status" value="1"/>
</dbReference>
<comment type="caution">
    <text evidence="14">The sequence shown here is derived from an EMBL/GenBank/DDBJ whole genome shotgun (WGS) entry which is preliminary data.</text>
</comment>
<keyword evidence="8 13" id="KW-0812">Transmembrane</keyword>
<dbReference type="OrthoDB" id="1741594at2759"/>
<evidence type="ECO:0000256" key="11">
    <source>
        <dbReference type="ARBA" id="ARBA00023136"/>
    </source>
</evidence>
<feature type="transmembrane region" description="Helical" evidence="13">
    <location>
        <begin position="87"/>
        <end position="104"/>
    </location>
</feature>
<feature type="transmembrane region" description="Helical" evidence="13">
    <location>
        <begin position="213"/>
        <end position="232"/>
    </location>
</feature>
<comment type="pathway">
    <text evidence="2 13">Glycolipid biosynthesis; glycosylphosphatidylinositol-anchor biosynthesis.</text>
</comment>
<dbReference type="GO" id="GO:0004376">
    <property type="term" value="F:GPI mannosyltransferase activity"/>
    <property type="evidence" value="ECO:0007669"/>
    <property type="project" value="InterPro"/>
</dbReference>
<comment type="similarity">
    <text evidence="3 13">Belongs to the PIGM family.</text>
</comment>
<evidence type="ECO:0000256" key="5">
    <source>
        <dbReference type="ARBA" id="ARBA00022502"/>
    </source>
</evidence>
<evidence type="ECO:0000313" key="14">
    <source>
        <dbReference type="EMBL" id="KSA03536.1"/>
    </source>
</evidence>
<keyword evidence="5 13" id="KW-0337">GPI-anchor biosynthesis</keyword>
<comment type="subcellular location">
    <subcellularLocation>
        <location evidence="1 13">Endoplasmic reticulum membrane</location>
        <topology evidence="1 13">Multi-pass membrane protein</topology>
    </subcellularLocation>
</comment>
<keyword evidence="7 13" id="KW-0808">Transferase</keyword>
<feature type="transmembrane region" description="Helical" evidence="13">
    <location>
        <begin position="6"/>
        <end position="26"/>
    </location>
</feature>
<evidence type="ECO:0000256" key="4">
    <source>
        <dbReference type="ARBA" id="ARBA00013797"/>
    </source>
</evidence>
<dbReference type="GO" id="GO:0006506">
    <property type="term" value="P:GPI anchor biosynthetic process"/>
    <property type="evidence" value="ECO:0007669"/>
    <property type="project" value="UniProtKB-UniPathway"/>
</dbReference>
<name>A0A0V1Q4W4_9ASCO</name>
<gene>
    <name evidence="14" type="ORF">AC631_00675</name>
</gene>
<keyword evidence="11 13" id="KW-0472">Membrane</keyword>
<dbReference type="Proteomes" id="UP000054251">
    <property type="component" value="Unassembled WGS sequence"/>
</dbReference>
<accession>A0A0V1Q4W4</accession>
<reference evidence="14 15" key="1">
    <citation type="submission" date="2015-11" db="EMBL/GenBank/DDBJ databases">
        <title>The genome of Debaryomyces fabryi.</title>
        <authorList>
            <person name="Tafer H."/>
            <person name="Lopandic K."/>
        </authorList>
    </citation>
    <scope>NUCLEOTIDE SEQUENCE [LARGE SCALE GENOMIC DNA]</scope>
    <source>
        <strain evidence="14 15">CBS 789</strain>
    </source>
</reference>
<dbReference type="GeneID" id="26837684"/>
<feature type="transmembrane region" description="Helical" evidence="13">
    <location>
        <begin position="187"/>
        <end position="206"/>
    </location>
</feature>
<keyword evidence="15" id="KW-1185">Reference proteome</keyword>
<evidence type="ECO:0000256" key="12">
    <source>
        <dbReference type="ARBA" id="ARBA00025399"/>
    </source>
</evidence>
<keyword evidence="6 13" id="KW-0328">Glycosyltransferase</keyword>
<evidence type="ECO:0000256" key="2">
    <source>
        <dbReference type="ARBA" id="ARBA00004687"/>
    </source>
</evidence>
<feature type="transmembrane region" description="Helical" evidence="13">
    <location>
        <begin position="386"/>
        <end position="407"/>
    </location>
</feature>
<dbReference type="AlphaFoldDB" id="A0A0V1Q4W4"/>
<evidence type="ECO:0000313" key="15">
    <source>
        <dbReference type="Proteomes" id="UP000054251"/>
    </source>
</evidence>
<evidence type="ECO:0000256" key="7">
    <source>
        <dbReference type="ARBA" id="ARBA00022679"/>
    </source>
</evidence>
<evidence type="ECO:0000256" key="8">
    <source>
        <dbReference type="ARBA" id="ARBA00022692"/>
    </source>
</evidence>
<dbReference type="GO" id="GO:0005789">
    <property type="term" value="C:endoplasmic reticulum membrane"/>
    <property type="evidence" value="ECO:0007669"/>
    <property type="project" value="UniProtKB-SubCell"/>
</dbReference>
<evidence type="ECO:0000256" key="9">
    <source>
        <dbReference type="ARBA" id="ARBA00022824"/>
    </source>
</evidence>